<accession>A0A7H9BMF5</accession>
<keyword evidence="1" id="KW-1133">Transmembrane helix</keyword>
<keyword evidence="3" id="KW-1185">Reference proteome</keyword>
<name>A0A7H9BMF5_9NEIS</name>
<dbReference type="KEGG" id="chiz:HQ393_10040"/>
<feature type="transmembrane region" description="Helical" evidence="1">
    <location>
        <begin position="7"/>
        <end position="29"/>
    </location>
</feature>
<dbReference type="AlphaFoldDB" id="A0A7H9BMF5"/>
<keyword evidence="1" id="KW-0812">Transmembrane</keyword>
<feature type="transmembrane region" description="Helical" evidence="1">
    <location>
        <begin position="35"/>
        <end position="54"/>
    </location>
</feature>
<reference evidence="2 3" key="1">
    <citation type="submission" date="2020-07" db="EMBL/GenBank/DDBJ databases">
        <title>Complete genome sequence of Chitinibacter sp. 2T18.</title>
        <authorList>
            <person name="Bae J.-W."/>
            <person name="Choi J.-W."/>
        </authorList>
    </citation>
    <scope>NUCLEOTIDE SEQUENCE [LARGE SCALE GENOMIC DNA]</scope>
    <source>
        <strain evidence="2 3">2T18</strain>
    </source>
</reference>
<dbReference type="Proteomes" id="UP000509597">
    <property type="component" value="Chromosome"/>
</dbReference>
<dbReference type="RefSeq" id="WP_179355067.1">
    <property type="nucleotide sequence ID" value="NZ_CP058627.1"/>
</dbReference>
<proteinExistence type="predicted"/>
<gene>
    <name evidence="2" type="ORF">HQ393_10040</name>
</gene>
<keyword evidence="1" id="KW-0472">Membrane</keyword>
<feature type="transmembrane region" description="Helical" evidence="1">
    <location>
        <begin position="75"/>
        <end position="97"/>
    </location>
</feature>
<evidence type="ECO:0000313" key="3">
    <source>
        <dbReference type="Proteomes" id="UP000509597"/>
    </source>
</evidence>
<protein>
    <submittedName>
        <fullName evidence="2">Uncharacterized protein</fullName>
    </submittedName>
</protein>
<organism evidence="2 3">
    <name type="scientific">Chitinibacter bivalviorum</name>
    <dbReference type="NCBI Taxonomy" id="2739434"/>
    <lineage>
        <taxon>Bacteria</taxon>
        <taxon>Pseudomonadati</taxon>
        <taxon>Pseudomonadota</taxon>
        <taxon>Betaproteobacteria</taxon>
        <taxon>Neisseriales</taxon>
        <taxon>Chitinibacteraceae</taxon>
        <taxon>Chitinibacter</taxon>
    </lineage>
</organism>
<dbReference type="EMBL" id="CP058627">
    <property type="protein sequence ID" value="QLG88554.1"/>
    <property type="molecule type" value="Genomic_DNA"/>
</dbReference>
<evidence type="ECO:0000313" key="2">
    <source>
        <dbReference type="EMBL" id="QLG88554.1"/>
    </source>
</evidence>
<sequence length="193" mass="20849">MLPVIIIGLIGSRFLILLGAILVIFVTTITSSPGFVVIDITATMISVLIAWKMASSEIDTKIANSISAAIKSMQSVLKFFSSLYVLAIITPLALMLLSGLGVPIDDIVRYVGFNKPKEVTFLSHTIKYIGKNNNHIGVISFLDSHNIEKTVESTTADDCSDEIDKQSISRGDKVFIIIHGSGKCTVTKNQSTS</sequence>
<evidence type="ECO:0000256" key="1">
    <source>
        <dbReference type="SAM" id="Phobius"/>
    </source>
</evidence>